<name>A0A2M3ZVZ5_9DIPT</name>
<protein>
    <submittedName>
        <fullName evidence="1">Putative secreted peptide</fullName>
    </submittedName>
</protein>
<evidence type="ECO:0000313" key="1">
    <source>
        <dbReference type="EMBL" id="MBW32691.1"/>
    </source>
</evidence>
<accession>A0A2M3ZVZ5</accession>
<reference evidence="1" key="1">
    <citation type="submission" date="2018-01" db="EMBL/GenBank/DDBJ databases">
        <title>An insight into the sialome of Amazonian anophelines.</title>
        <authorList>
            <person name="Ribeiro J.M."/>
            <person name="Scarpassa V."/>
            <person name="Calvo E."/>
        </authorList>
    </citation>
    <scope>NUCLEOTIDE SEQUENCE</scope>
    <source>
        <tissue evidence="1">Salivary glands</tissue>
    </source>
</reference>
<sequence>MAPNCLMTLCSAAVLCSPPHHTANSIHGRVVLISTIERARFLWKHDTNTVTHTMLIRFYSRTLHTLLMQ</sequence>
<organism evidence="1">
    <name type="scientific">Anopheles braziliensis</name>
    <dbReference type="NCBI Taxonomy" id="58242"/>
    <lineage>
        <taxon>Eukaryota</taxon>
        <taxon>Metazoa</taxon>
        <taxon>Ecdysozoa</taxon>
        <taxon>Arthropoda</taxon>
        <taxon>Hexapoda</taxon>
        <taxon>Insecta</taxon>
        <taxon>Pterygota</taxon>
        <taxon>Neoptera</taxon>
        <taxon>Endopterygota</taxon>
        <taxon>Diptera</taxon>
        <taxon>Nematocera</taxon>
        <taxon>Culicoidea</taxon>
        <taxon>Culicidae</taxon>
        <taxon>Anophelinae</taxon>
        <taxon>Anopheles</taxon>
    </lineage>
</organism>
<dbReference type="AlphaFoldDB" id="A0A2M3ZVZ5"/>
<proteinExistence type="predicted"/>
<dbReference type="EMBL" id="GGFM01011940">
    <property type="protein sequence ID" value="MBW32691.1"/>
    <property type="molecule type" value="Transcribed_RNA"/>
</dbReference>